<evidence type="ECO:0000259" key="1">
    <source>
        <dbReference type="Pfam" id="PF01323"/>
    </source>
</evidence>
<dbReference type="Proteomes" id="UP000631653">
    <property type="component" value="Unassembled WGS sequence"/>
</dbReference>
<evidence type="ECO:0000313" key="3">
    <source>
        <dbReference type="Proteomes" id="UP000631653"/>
    </source>
</evidence>
<comment type="caution">
    <text evidence="2">The sequence shown here is derived from an EMBL/GenBank/DDBJ whole genome shotgun (WGS) entry which is preliminary data.</text>
</comment>
<gene>
    <name evidence="2" type="ORF">GOB81_03230</name>
</gene>
<dbReference type="RefSeq" id="WP_173568920.1">
    <property type="nucleotide sequence ID" value="NZ_WOSY01000002.1"/>
</dbReference>
<proteinExistence type="predicted"/>
<dbReference type="InterPro" id="IPR036249">
    <property type="entry name" value="Thioredoxin-like_sf"/>
</dbReference>
<dbReference type="SUPFAM" id="SSF52833">
    <property type="entry name" value="Thioredoxin-like"/>
    <property type="match status" value="1"/>
</dbReference>
<dbReference type="PANTHER" id="PTHR13887">
    <property type="entry name" value="GLUTATHIONE S-TRANSFERASE KAPPA"/>
    <property type="match status" value="1"/>
</dbReference>
<protein>
    <recommendedName>
        <fullName evidence="1">DSBA-like thioredoxin domain-containing protein</fullName>
    </recommendedName>
</protein>
<evidence type="ECO:0000313" key="2">
    <source>
        <dbReference type="EMBL" id="NHN87644.1"/>
    </source>
</evidence>
<dbReference type="InterPro" id="IPR001853">
    <property type="entry name" value="DSBA-like_thioredoxin_dom"/>
</dbReference>
<dbReference type="PANTHER" id="PTHR13887:SF41">
    <property type="entry name" value="THIOREDOXIN SUPERFAMILY PROTEIN"/>
    <property type="match status" value="1"/>
</dbReference>
<feature type="domain" description="DSBA-like thioredoxin" evidence="1">
    <location>
        <begin position="13"/>
        <end position="210"/>
    </location>
</feature>
<reference evidence="2 3" key="1">
    <citation type="journal article" date="2020" name="Int. J. Syst. Evol. Microbiol.">
        <title>Novel acetic acid bacteria from cider fermentations: Acetobacter conturbans sp. nov. and Acetobacter fallax sp. nov.</title>
        <authorList>
            <person name="Sombolestani A.S."/>
            <person name="Cleenwerck I."/>
            <person name="Cnockaert M."/>
            <person name="Borremans W."/>
            <person name="Wieme A.D."/>
            <person name="De Vuyst L."/>
            <person name="Vandamme P."/>
        </authorList>
    </citation>
    <scope>NUCLEOTIDE SEQUENCE [LARGE SCALE GENOMIC DNA]</scope>
    <source>
        <strain evidence="2 3">LMG 1627</strain>
    </source>
</reference>
<dbReference type="CDD" id="cd03024">
    <property type="entry name" value="DsbA_FrnE"/>
    <property type="match status" value="1"/>
</dbReference>
<accession>A0ABX0JWH4</accession>
<organism evidence="2 3">
    <name type="scientific">Acetobacter conturbans</name>
    <dbReference type="NCBI Taxonomy" id="1737472"/>
    <lineage>
        <taxon>Bacteria</taxon>
        <taxon>Pseudomonadati</taxon>
        <taxon>Pseudomonadota</taxon>
        <taxon>Alphaproteobacteria</taxon>
        <taxon>Acetobacterales</taxon>
        <taxon>Acetobacteraceae</taxon>
        <taxon>Acetobacter</taxon>
    </lineage>
</organism>
<dbReference type="Pfam" id="PF01323">
    <property type="entry name" value="DSBA"/>
    <property type="match status" value="1"/>
</dbReference>
<keyword evidence="3" id="KW-1185">Reference proteome</keyword>
<name>A0ABX0JWH4_9PROT</name>
<sequence>MNMLAPARSGMCVEVVFDFVCPWCCMGVNRTVSVFDSRQDVDVVYRWRPFLLNPSLTTDGMDFRTYLRALHGTDERIERLLVLIETHARQFDSLIRFDRITRVPATLNAHRLVEWASSRGNCTPLILGIFEAFFRDGSNIAEPVVLADIAERHGFDRDLALHFLSGQTLAGTVTSGQIKAQKAGINGVPSLMIEGLTLTGVHDEPVLHKLMDAALWISGPENNLAIRQQGAGLSSLFQVS</sequence>
<dbReference type="Gene3D" id="3.40.30.10">
    <property type="entry name" value="Glutaredoxin"/>
    <property type="match status" value="1"/>
</dbReference>
<dbReference type="EMBL" id="WOSY01000002">
    <property type="protein sequence ID" value="NHN87644.1"/>
    <property type="molecule type" value="Genomic_DNA"/>
</dbReference>